<evidence type="ECO:0000256" key="9">
    <source>
        <dbReference type="SAM" id="Phobius"/>
    </source>
</evidence>
<feature type="transmembrane region" description="Helical" evidence="9">
    <location>
        <begin position="37"/>
        <end position="57"/>
    </location>
</feature>
<evidence type="ECO:0000313" key="10">
    <source>
        <dbReference type="EMBL" id="EEQ49639.1"/>
    </source>
</evidence>
<keyword evidence="8 9" id="KW-0472">Membrane</keyword>
<proteinExistence type="inferred from homology"/>
<comment type="similarity">
    <text evidence="2">Belongs to the TrkH potassium transport family.</text>
</comment>
<organism evidence="10 11">
    <name type="scientific">Selenomonas flueggei ATCC 43531</name>
    <dbReference type="NCBI Taxonomy" id="638302"/>
    <lineage>
        <taxon>Bacteria</taxon>
        <taxon>Bacillati</taxon>
        <taxon>Bacillota</taxon>
        <taxon>Negativicutes</taxon>
        <taxon>Selenomonadales</taxon>
        <taxon>Selenomonadaceae</taxon>
        <taxon>Selenomonas</taxon>
    </lineage>
</organism>
<comment type="subcellular location">
    <subcellularLocation>
        <location evidence="1">Cell membrane</location>
        <topology evidence="1">Multi-pass membrane protein</topology>
    </subcellularLocation>
</comment>
<dbReference type="PANTHER" id="PTHR32024">
    <property type="entry name" value="TRK SYSTEM POTASSIUM UPTAKE PROTEIN TRKG-RELATED"/>
    <property type="match status" value="1"/>
</dbReference>
<keyword evidence="3" id="KW-0813">Transport</keyword>
<feature type="transmembrane region" description="Helical" evidence="9">
    <location>
        <begin position="266"/>
        <end position="287"/>
    </location>
</feature>
<evidence type="ECO:0000256" key="1">
    <source>
        <dbReference type="ARBA" id="ARBA00004651"/>
    </source>
</evidence>
<dbReference type="STRING" id="638302.HMPREF0908_0011"/>
<protein>
    <submittedName>
        <fullName evidence="10">Cation transport protein</fullName>
    </submittedName>
</protein>
<accession>C4V0G7</accession>
<dbReference type="PANTHER" id="PTHR32024:SF2">
    <property type="entry name" value="TRK SYSTEM POTASSIUM UPTAKE PROTEIN TRKG-RELATED"/>
    <property type="match status" value="1"/>
</dbReference>
<sequence length="479" mass="51606">MRFDLFWVLMGRTAYVFAPLYLIPFAYGIIVGDASTGFFPVLSVLTFILGMVFGNMGRSHMRQLSVQEGTLFLLVVWFFLALLGMLPFHLAGLHLSPINTFFESISALTTTGLTALPEDLPPALLLWRGLMSWFGGLLFVVILVTVQPVVGGCFGVDFSVRQERLFSPLWNRMTRPMHEMTLLYIAITIAAALLYLAGGDTVFSALLLALYTIASGAGPMVGDLPPTPSLMLAGGLSALLSALPLLTIRQLLRRRGEVDVLRHTELHAFCLLFLAAGLALTMPPLLRGTSSPIDAIAHGFFYAISFLSTNGLLLAGAIPVHGGAVLLLTLLAIIGGCMGSAAGGFRISRLLVLLSLSWTELRRTLHPRIVFAVRQGGMPIPIHSVGRVLVLSFFFAAVFSVSSLLISLANLAPIETIALTVSCLTTTGGVAGLVHMDTAAALPAWTKIICAFLMILGRIEIFAFFLFIGALFKDTGHNW</sequence>
<feature type="transmembrane region" description="Helical" evidence="9">
    <location>
        <begin position="181"/>
        <end position="197"/>
    </location>
</feature>
<keyword evidence="11" id="KW-1185">Reference proteome</keyword>
<comment type="caution">
    <text evidence="10">The sequence shown here is derived from an EMBL/GenBank/DDBJ whole genome shotgun (WGS) entry which is preliminary data.</text>
</comment>
<feature type="transmembrane region" description="Helical" evidence="9">
    <location>
        <begin position="388"/>
        <end position="411"/>
    </location>
</feature>
<feature type="transmembrane region" description="Helical" evidence="9">
    <location>
        <begin position="133"/>
        <end position="160"/>
    </location>
</feature>
<feature type="transmembrane region" description="Helical" evidence="9">
    <location>
        <begin position="417"/>
        <end position="436"/>
    </location>
</feature>
<evidence type="ECO:0000256" key="3">
    <source>
        <dbReference type="ARBA" id="ARBA00022448"/>
    </source>
</evidence>
<keyword evidence="6 9" id="KW-1133">Transmembrane helix</keyword>
<dbReference type="GO" id="GO:0008324">
    <property type="term" value="F:monoatomic cation transmembrane transporter activity"/>
    <property type="evidence" value="ECO:0007669"/>
    <property type="project" value="InterPro"/>
</dbReference>
<name>C4V0G7_9FIRM</name>
<dbReference type="AlphaFoldDB" id="C4V0G7"/>
<evidence type="ECO:0000256" key="7">
    <source>
        <dbReference type="ARBA" id="ARBA00023065"/>
    </source>
</evidence>
<gene>
    <name evidence="10" type="ORF">HMPREF0908_0011</name>
</gene>
<evidence type="ECO:0000256" key="6">
    <source>
        <dbReference type="ARBA" id="ARBA00022989"/>
    </source>
</evidence>
<evidence type="ECO:0000256" key="4">
    <source>
        <dbReference type="ARBA" id="ARBA00022475"/>
    </source>
</evidence>
<dbReference type="HOGENOM" id="CLU_030708_0_2_9"/>
<dbReference type="RefSeq" id="WP_006691252.1">
    <property type="nucleotide sequence ID" value="NZ_GG694010.1"/>
</dbReference>
<feature type="transmembrane region" description="Helical" evidence="9">
    <location>
        <begin position="12"/>
        <end position="31"/>
    </location>
</feature>
<feature type="transmembrane region" description="Helical" evidence="9">
    <location>
        <begin position="69"/>
        <end position="90"/>
    </location>
</feature>
<feature type="transmembrane region" description="Helical" evidence="9">
    <location>
        <begin position="299"/>
        <end position="318"/>
    </location>
</feature>
<evidence type="ECO:0000313" key="11">
    <source>
        <dbReference type="Proteomes" id="UP000005309"/>
    </source>
</evidence>
<evidence type="ECO:0000256" key="5">
    <source>
        <dbReference type="ARBA" id="ARBA00022692"/>
    </source>
</evidence>
<dbReference type="OrthoDB" id="9810952at2"/>
<reference evidence="10 11" key="1">
    <citation type="submission" date="2009-04" db="EMBL/GenBank/DDBJ databases">
        <authorList>
            <person name="Qin X."/>
            <person name="Bachman B."/>
            <person name="Battles P."/>
            <person name="Bell A."/>
            <person name="Bess C."/>
            <person name="Bickham C."/>
            <person name="Chaboub L."/>
            <person name="Chen D."/>
            <person name="Coyle M."/>
            <person name="Deiros D.R."/>
            <person name="Dinh H."/>
            <person name="Forbes L."/>
            <person name="Fowler G."/>
            <person name="Francisco L."/>
            <person name="Fu Q."/>
            <person name="Gubbala S."/>
            <person name="Hale W."/>
            <person name="Han Y."/>
            <person name="Hemphill L."/>
            <person name="Highlander S.K."/>
            <person name="Hirani K."/>
            <person name="Hogues M."/>
            <person name="Jackson L."/>
            <person name="Jakkamsetti A."/>
            <person name="Javaid M."/>
            <person name="Jiang H."/>
            <person name="Korchina V."/>
            <person name="Kovar C."/>
            <person name="Lara F."/>
            <person name="Lee S."/>
            <person name="Mata R."/>
            <person name="Mathew T."/>
            <person name="Moen C."/>
            <person name="Morales K."/>
            <person name="Munidasa M."/>
            <person name="Nazareth L."/>
            <person name="Ngo R."/>
            <person name="Nguyen L."/>
            <person name="Okwuonu G."/>
            <person name="Ongeri F."/>
            <person name="Patil S."/>
            <person name="Petrosino J."/>
            <person name="Pham C."/>
            <person name="Pham P."/>
            <person name="Pu L.-L."/>
            <person name="Puazo M."/>
            <person name="Raj R."/>
            <person name="Reid J."/>
            <person name="Rouhana J."/>
            <person name="Saada N."/>
            <person name="Shang Y."/>
            <person name="Simmons D."/>
            <person name="Thornton R."/>
            <person name="Warren J."/>
            <person name="Weissenberger G."/>
            <person name="Zhang J."/>
            <person name="Zhang L."/>
            <person name="Zhou C."/>
            <person name="Zhu D."/>
            <person name="Muzny D."/>
            <person name="Worley K."/>
            <person name="Gibbs R."/>
        </authorList>
    </citation>
    <scope>NUCLEOTIDE SEQUENCE [LARGE SCALE GENOMIC DNA]</scope>
    <source>
        <strain evidence="10 11">ATCC 43531</strain>
    </source>
</reference>
<keyword evidence="7" id="KW-0406">Ion transport</keyword>
<feature type="transmembrane region" description="Helical" evidence="9">
    <location>
        <begin position="448"/>
        <end position="472"/>
    </location>
</feature>
<dbReference type="EMBL" id="ACLA01000001">
    <property type="protein sequence ID" value="EEQ49639.1"/>
    <property type="molecule type" value="Genomic_DNA"/>
</dbReference>
<dbReference type="InterPro" id="IPR003445">
    <property type="entry name" value="Cat_transpt"/>
</dbReference>
<evidence type="ECO:0000256" key="2">
    <source>
        <dbReference type="ARBA" id="ARBA00009137"/>
    </source>
</evidence>
<dbReference type="GO" id="GO:0005886">
    <property type="term" value="C:plasma membrane"/>
    <property type="evidence" value="ECO:0007669"/>
    <property type="project" value="UniProtKB-SubCell"/>
</dbReference>
<dbReference type="Pfam" id="PF02386">
    <property type="entry name" value="TrkH"/>
    <property type="match status" value="2"/>
</dbReference>
<dbReference type="GO" id="GO:0030001">
    <property type="term" value="P:metal ion transport"/>
    <property type="evidence" value="ECO:0007669"/>
    <property type="project" value="UniProtKB-ARBA"/>
</dbReference>
<dbReference type="eggNOG" id="COG0168">
    <property type="taxonomic scope" value="Bacteria"/>
</dbReference>
<feature type="transmembrane region" description="Helical" evidence="9">
    <location>
        <begin position="229"/>
        <end position="246"/>
    </location>
</feature>
<feature type="transmembrane region" description="Helical" evidence="9">
    <location>
        <begin position="324"/>
        <end position="345"/>
    </location>
</feature>
<evidence type="ECO:0000256" key="8">
    <source>
        <dbReference type="ARBA" id="ARBA00023136"/>
    </source>
</evidence>
<keyword evidence="5 9" id="KW-0812">Transmembrane</keyword>
<keyword evidence="4" id="KW-1003">Cell membrane</keyword>
<dbReference type="Proteomes" id="UP000005309">
    <property type="component" value="Unassembled WGS sequence"/>
</dbReference>